<evidence type="ECO:0000313" key="5">
    <source>
        <dbReference type="Proteomes" id="UP001139493"/>
    </source>
</evidence>
<dbReference type="EMBL" id="JAMTCS010000002">
    <property type="protein sequence ID" value="MCP2263510.1"/>
    <property type="molecule type" value="Genomic_DNA"/>
</dbReference>
<dbReference type="InterPro" id="IPR036388">
    <property type="entry name" value="WH-like_DNA-bd_sf"/>
</dbReference>
<evidence type="ECO:0000313" key="4">
    <source>
        <dbReference type="EMBL" id="MCP2263510.1"/>
    </source>
</evidence>
<dbReference type="InterPro" id="IPR036108">
    <property type="entry name" value="4pyrrol_syn_uPrphyn_synt_sf"/>
</dbReference>
<dbReference type="GO" id="GO:0004852">
    <property type="term" value="F:uroporphyrinogen-III synthase activity"/>
    <property type="evidence" value="ECO:0007669"/>
    <property type="project" value="InterPro"/>
</dbReference>
<dbReference type="SUPFAM" id="SSF69618">
    <property type="entry name" value="HemD-like"/>
    <property type="match status" value="1"/>
</dbReference>
<dbReference type="Gene3D" id="3.40.50.10090">
    <property type="match status" value="2"/>
</dbReference>
<dbReference type="PANTHER" id="PTHR40082:SF1">
    <property type="entry name" value="BLR5956 PROTEIN"/>
    <property type="match status" value="1"/>
</dbReference>
<dbReference type="GO" id="GO:0000160">
    <property type="term" value="P:phosphorelay signal transduction system"/>
    <property type="evidence" value="ECO:0007669"/>
    <property type="project" value="InterPro"/>
</dbReference>
<keyword evidence="5" id="KW-1185">Reference proteome</keyword>
<evidence type="ECO:0000256" key="2">
    <source>
        <dbReference type="PROSITE-ProRule" id="PRU01091"/>
    </source>
</evidence>
<dbReference type="InterPro" id="IPR003754">
    <property type="entry name" value="4pyrrol_synth_uPrphyn_synth"/>
</dbReference>
<comment type="caution">
    <text evidence="4">The sequence shown here is derived from an EMBL/GenBank/DDBJ whole genome shotgun (WGS) entry which is preliminary data.</text>
</comment>
<protein>
    <submittedName>
        <fullName evidence="4">Uroporphyrinogen-III synthase</fullName>
    </submittedName>
</protein>
<dbReference type="InterPro" id="IPR001867">
    <property type="entry name" value="OmpR/PhoB-type_DNA-bd"/>
</dbReference>
<organism evidence="4 5">
    <name type="scientific">Promicromonospora thailandica</name>
    <dbReference type="NCBI Taxonomy" id="765201"/>
    <lineage>
        <taxon>Bacteria</taxon>
        <taxon>Bacillati</taxon>
        <taxon>Actinomycetota</taxon>
        <taxon>Actinomycetes</taxon>
        <taxon>Micrococcales</taxon>
        <taxon>Promicromonosporaceae</taxon>
        <taxon>Promicromonospora</taxon>
    </lineage>
</organism>
<evidence type="ECO:0000256" key="1">
    <source>
        <dbReference type="ARBA" id="ARBA00023125"/>
    </source>
</evidence>
<sequence>MNDVWQVPVSDVAAPAHAQATHPTLGQVMAGATVLVTAERRAGELAAALERRGATIRHAPALSMIPHVDDQTLIAATRAIVAAPPDVVVVTTGIGFRAWIEAADAHGLAEPLLALLADTRIVARGPKARGAIQATGLQADWVAESETSAEVAEVLLSEGVQGLRIAIQHHGAGADGLDEVFEKAGAQVASLVVYRWGPAPDPAVVRDSAHAVADGEIDAVVFTSAPGAEAWLRAVEDEDLLDRVRFRFTDGRIVAAAVGPVTAKPLEHRGIVPLQPERGRLGALVRALVGHYERIESLALSTVAGSLVIRARVAVLDGQVLPLSPTGVAVLRLLAAAEGDVVPREEVLAALPGASQDTHAAEVAIARLREAAGRRDLIRTVVKRGYRIELA</sequence>
<keyword evidence="1 2" id="KW-0238">DNA-binding</keyword>
<dbReference type="PANTHER" id="PTHR40082">
    <property type="entry name" value="BLR5956 PROTEIN"/>
    <property type="match status" value="1"/>
</dbReference>
<dbReference type="SUPFAM" id="SSF46894">
    <property type="entry name" value="C-terminal effector domain of the bipartite response regulators"/>
    <property type="match status" value="1"/>
</dbReference>
<gene>
    <name evidence="4" type="ORF">APR03_000841</name>
</gene>
<dbReference type="CDD" id="cd00383">
    <property type="entry name" value="trans_reg_C"/>
    <property type="match status" value="1"/>
</dbReference>
<dbReference type="InterPro" id="IPR039793">
    <property type="entry name" value="UROS/Hem4"/>
</dbReference>
<dbReference type="InterPro" id="IPR016032">
    <property type="entry name" value="Sig_transdc_resp-reg_C-effctor"/>
</dbReference>
<dbReference type="AlphaFoldDB" id="A0A9X2G013"/>
<evidence type="ECO:0000259" key="3">
    <source>
        <dbReference type="PROSITE" id="PS51755"/>
    </source>
</evidence>
<feature type="DNA-binding region" description="OmpR/PhoB-type" evidence="2">
    <location>
        <begin position="295"/>
        <end position="390"/>
    </location>
</feature>
<dbReference type="SMART" id="SM00862">
    <property type="entry name" value="Trans_reg_C"/>
    <property type="match status" value="1"/>
</dbReference>
<dbReference type="Gene3D" id="1.10.10.10">
    <property type="entry name" value="Winged helix-like DNA-binding domain superfamily/Winged helix DNA-binding domain"/>
    <property type="match status" value="1"/>
</dbReference>
<dbReference type="GO" id="GO:0006355">
    <property type="term" value="P:regulation of DNA-templated transcription"/>
    <property type="evidence" value="ECO:0007669"/>
    <property type="project" value="InterPro"/>
</dbReference>
<dbReference type="Pfam" id="PF00486">
    <property type="entry name" value="Trans_reg_C"/>
    <property type="match status" value="1"/>
</dbReference>
<name>A0A9X2G013_9MICO</name>
<feature type="domain" description="OmpR/PhoB-type" evidence="3">
    <location>
        <begin position="295"/>
        <end position="390"/>
    </location>
</feature>
<proteinExistence type="predicted"/>
<dbReference type="Pfam" id="PF02602">
    <property type="entry name" value="HEM4"/>
    <property type="match status" value="1"/>
</dbReference>
<dbReference type="Proteomes" id="UP001139493">
    <property type="component" value="Unassembled WGS sequence"/>
</dbReference>
<dbReference type="PROSITE" id="PS51755">
    <property type="entry name" value="OMPR_PHOB"/>
    <property type="match status" value="1"/>
</dbReference>
<reference evidence="4" key="1">
    <citation type="submission" date="2022-06" db="EMBL/GenBank/DDBJ databases">
        <title>Genomic Encyclopedia of Archaeal and Bacterial Type Strains, Phase II (KMG-II): from individual species to whole genera.</title>
        <authorList>
            <person name="Goeker M."/>
        </authorList>
    </citation>
    <scope>NUCLEOTIDE SEQUENCE</scope>
    <source>
        <strain evidence="4">DSM 26652</strain>
    </source>
</reference>
<accession>A0A9X2G013</accession>
<dbReference type="NCBIfam" id="NF005568">
    <property type="entry name" value="PRK07239.1"/>
    <property type="match status" value="1"/>
</dbReference>
<dbReference type="CDD" id="cd06578">
    <property type="entry name" value="HemD"/>
    <property type="match status" value="1"/>
</dbReference>
<dbReference type="GO" id="GO:0003677">
    <property type="term" value="F:DNA binding"/>
    <property type="evidence" value="ECO:0007669"/>
    <property type="project" value="UniProtKB-UniRule"/>
</dbReference>
<dbReference type="GO" id="GO:0006780">
    <property type="term" value="P:uroporphyrinogen III biosynthetic process"/>
    <property type="evidence" value="ECO:0007669"/>
    <property type="project" value="InterPro"/>
</dbReference>